<dbReference type="InterPro" id="IPR058636">
    <property type="entry name" value="Beta-barrel_YknX"/>
</dbReference>
<feature type="region of interest" description="Disordered" evidence="4">
    <location>
        <begin position="187"/>
        <end position="212"/>
    </location>
</feature>
<dbReference type="Gene3D" id="2.40.30.170">
    <property type="match status" value="1"/>
</dbReference>
<dbReference type="InterPro" id="IPR050465">
    <property type="entry name" value="UPF0194_transport"/>
</dbReference>
<dbReference type="Proteomes" id="UP001208567">
    <property type="component" value="Unassembled WGS sequence"/>
</dbReference>
<name>A0ABQ5N871_9CLOT</name>
<proteinExistence type="predicted"/>
<evidence type="ECO:0000256" key="3">
    <source>
        <dbReference type="SAM" id="Coils"/>
    </source>
</evidence>
<feature type="signal peptide" evidence="5">
    <location>
        <begin position="1"/>
        <end position="18"/>
    </location>
</feature>
<dbReference type="PANTHER" id="PTHR32347:SF14">
    <property type="entry name" value="EFFLUX SYSTEM COMPONENT YKNX-RELATED"/>
    <property type="match status" value="1"/>
</dbReference>
<keyword evidence="2 3" id="KW-0175">Coiled coil</keyword>
<accession>A0ABQ5N871</accession>
<comment type="caution">
    <text evidence="8">The sequence shown here is derived from an EMBL/GenBank/DDBJ whole genome shotgun (WGS) entry which is preliminary data.</text>
</comment>
<dbReference type="EMBL" id="BRXR01000001">
    <property type="protein sequence ID" value="GLC31240.1"/>
    <property type="molecule type" value="Genomic_DNA"/>
</dbReference>
<organism evidence="8 9">
    <name type="scientific">Clostridium omnivorum</name>
    <dbReference type="NCBI Taxonomy" id="1604902"/>
    <lineage>
        <taxon>Bacteria</taxon>
        <taxon>Bacillati</taxon>
        <taxon>Bacillota</taxon>
        <taxon>Clostridia</taxon>
        <taxon>Eubacteriales</taxon>
        <taxon>Clostridiaceae</taxon>
        <taxon>Clostridium</taxon>
    </lineage>
</organism>
<evidence type="ECO:0000259" key="7">
    <source>
        <dbReference type="Pfam" id="PF25990"/>
    </source>
</evidence>
<evidence type="ECO:0000313" key="9">
    <source>
        <dbReference type="Proteomes" id="UP001208567"/>
    </source>
</evidence>
<evidence type="ECO:0000256" key="2">
    <source>
        <dbReference type="ARBA" id="ARBA00023054"/>
    </source>
</evidence>
<dbReference type="RefSeq" id="WP_264850517.1">
    <property type="nucleotide sequence ID" value="NZ_BRXR01000001.1"/>
</dbReference>
<reference evidence="8 9" key="1">
    <citation type="journal article" date="2024" name="Int. J. Syst. Evol. Microbiol.">
        <title>Clostridium omnivorum sp. nov., isolated from anoxic soil under the treatment of reductive soil disinfestation.</title>
        <authorList>
            <person name="Ueki A."/>
            <person name="Tonouchi A."/>
            <person name="Kaku N."/>
            <person name="Honma S."/>
            <person name="Ueki K."/>
        </authorList>
    </citation>
    <scope>NUCLEOTIDE SEQUENCE [LARGE SCALE GENOMIC DNA]</scope>
    <source>
        <strain evidence="8 9">E14</strain>
    </source>
</reference>
<dbReference type="SUPFAM" id="SSF111369">
    <property type="entry name" value="HlyD-like secretion proteins"/>
    <property type="match status" value="1"/>
</dbReference>
<dbReference type="Pfam" id="PF25917">
    <property type="entry name" value="BSH_RND"/>
    <property type="match status" value="1"/>
</dbReference>
<dbReference type="PANTHER" id="PTHR32347">
    <property type="entry name" value="EFFLUX SYSTEM COMPONENT YKNX-RELATED"/>
    <property type="match status" value="1"/>
</dbReference>
<evidence type="ECO:0000313" key="8">
    <source>
        <dbReference type="EMBL" id="GLC31240.1"/>
    </source>
</evidence>
<dbReference type="Gene3D" id="1.20.1600.10">
    <property type="entry name" value="Outer membrane efflux proteins (OEP)"/>
    <property type="match status" value="1"/>
</dbReference>
<feature type="compositionally biased region" description="Low complexity" evidence="4">
    <location>
        <begin position="187"/>
        <end position="198"/>
    </location>
</feature>
<sequence>MKKKIIIGVILAALIAGAFVFRPTATKARDANTVQTFTLKKSNLVNSVLVSGTITSSDSKNVYSTVTNYPVKKVNFKVGDKVKTGDVLAQLDTTNLELDIKQAELNLKNAEESLKTEEATNKYNLQNATNNVESSKLDLDNSKSSYDKVKMLYDEGKSTSDDLSKAELTLKKSQIAYDNATASLNNVKNKNSNASKNSIESQKAALEKQKQTLNNSKITAPIDGTITLVNAKENNSAAGLLFVIEDTDNLIVSTAIGEYDIASVKVGQDVIIKSDSTGDKEFEGTVSKIAPTAAKDANGNTASSSNVQFDTQVTLKDKNPNMKIGMNVRLTIKLNEKNDVFSVPYDAIVADADGSQYIYVIDSTQKDSKSKDTAKKIKVEKGMETDMYIEIISTDLKDGMNIETNPKDSSKVTK</sequence>
<comment type="subcellular location">
    <subcellularLocation>
        <location evidence="1">Cell envelope</location>
    </subcellularLocation>
</comment>
<dbReference type="SUPFAM" id="SSF56954">
    <property type="entry name" value="Outer membrane efflux proteins (OEP)"/>
    <property type="match status" value="1"/>
</dbReference>
<dbReference type="Gene3D" id="2.40.50.100">
    <property type="match status" value="1"/>
</dbReference>
<feature type="domain" description="YknX-like beta-barrel" evidence="7">
    <location>
        <begin position="250"/>
        <end position="332"/>
    </location>
</feature>
<feature type="chain" id="PRO_5045358424" evidence="5">
    <location>
        <begin position="19"/>
        <end position="414"/>
    </location>
</feature>
<evidence type="ECO:0000256" key="5">
    <source>
        <dbReference type="SAM" id="SignalP"/>
    </source>
</evidence>
<keyword evidence="9" id="KW-1185">Reference proteome</keyword>
<evidence type="ECO:0000259" key="6">
    <source>
        <dbReference type="Pfam" id="PF25917"/>
    </source>
</evidence>
<dbReference type="InterPro" id="IPR058625">
    <property type="entry name" value="MdtA-like_BSH"/>
</dbReference>
<gene>
    <name evidence="8" type="ORF">bsdE14_26500</name>
</gene>
<evidence type="ECO:0000256" key="1">
    <source>
        <dbReference type="ARBA" id="ARBA00004196"/>
    </source>
</evidence>
<keyword evidence="5" id="KW-0732">Signal</keyword>
<feature type="domain" description="Multidrug resistance protein MdtA-like barrel-sandwich hybrid" evidence="6">
    <location>
        <begin position="71"/>
        <end position="233"/>
    </location>
</feature>
<evidence type="ECO:0000256" key="4">
    <source>
        <dbReference type="SAM" id="MobiDB-lite"/>
    </source>
</evidence>
<protein>
    <submittedName>
        <fullName evidence="8">Uncharacterized protein</fullName>
    </submittedName>
</protein>
<dbReference type="Pfam" id="PF25990">
    <property type="entry name" value="Beta-barrel_YknX"/>
    <property type="match status" value="1"/>
</dbReference>
<feature type="coiled-coil region" evidence="3">
    <location>
        <begin position="93"/>
        <end position="120"/>
    </location>
</feature>